<proteinExistence type="predicted"/>
<name>A0A316YFU7_9BASI</name>
<dbReference type="OrthoDB" id="10506534at2759"/>
<organism evidence="2 3">
    <name type="scientific">Acaromyces ingoldii</name>
    <dbReference type="NCBI Taxonomy" id="215250"/>
    <lineage>
        <taxon>Eukaryota</taxon>
        <taxon>Fungi</taxon>
        <taxon>Dikarya</taxon>
        <taxon>Basidiomycota</taxon>
        <taxon>Ustilaginomycotina</taxon>
        <taxon>Exobasidiomycetes</taxon>
        <taxon>Exobasidiales</taxon>
        <taxon>Cryptobasidiaceae</taxon>
        <taxon>Acaromyces</taxon>
    </lineage>
</organism>
<keyword evidence="3" id="KW-1185">Reference proteome</keyword>
<keyword evidence="1" id="KW-0732">Signal</keyword>
<dbReference type="InParanoid" id="A0A316YFU7"/>
<accession>A0A316YFU7</accession>
<reference evidence="2" key="1">
    <citation type="journal article" date="2018" name="Mol. Biol. Evol.">
        <title>Broad Genomic Sampling Reveals a Smut Pathogenic Ancestry of the Fungal Clade Ustilaginomycotina.</title>
        <authorList>
            <person name="Kijpornyongpan T."/>
            <person name="Mondo S.J."/>
            <person name="Barry K."/>
            <person name="Sandor L."/>
            <person name="Lee J."/>
            <person name="Lipzen A."/>
            <person name="Pangilinan J."/>
            <person name="LaButti K."/>
            <person name="Hainaut M."/>
            <person name="Henrissat B."/>
            <person name="Grigoriev I.V."/>
            <person name="Spatafora J.W."/>
            <person name="Aime M.C."/>
        </authorList>
    </citation>
    <scope>NUCLEOTIDE SEQUENCE [LARGE SCALE GENOMIC DNA]</scope>
    <source>
        <strain evidence="2">MCA 4198</strain>
    </source>
</reference>
<sequence length="164" mass="17072">MLTSFLLLAASLAGSVACLDTIGTFVSPAANSTLSFAGQKIPLVYYGVGGNGAVSSLAQVTITSSAFGARGAGLNASRVTGYSITQPLNLATLLPNAFQPGTSEDDKKAFRYNAYIYDLGFPAQALDHDVDGFLTVLEAYTVPSSANGLTWTNRATLDLKLLKP</sequence>
<feature type="chain" id="PRO_5016415981" evidence="1">
    <location>
        <begin position="19"/>
        <end position="164"/>
    </location>
</feature>
<evidence type="ECO:0000256" key="1">
    <source>
        <dbReference type="SAM" id="SignalP"/>
    </source>
</evidence>
<dbReference type="AlphaFoldDB" id="A0A316YFU7"/>
<dbReference type="EMBL" id="KZ819639">
    <property type="protein sequence ID" value="PWN88001.1"/>
    <property type="molecule type" value="Genomic_DNA"/>
</dbReference>
<dbReference type="GeneID" id="37044596"/>
<evidence type="ECO:0000313" key="2">
    <source>
        <dbReference type="EMBL" id="PWN88001.1"/>
    </source>
</evidence>
<evidence type="ECO:0000313" key="3">
    <source>
        <dbReference type="Proteomes" id="UP000245768"/>
    </source>
</evidence>
<dbReference type="RefSeq" id="XP_025375199.1">
    <property type="nucleotide sequence ID" value="XM_025522680.1"/>
</dbReference>
<dbReference type="Proteomes" id="UP000245768">
    <property type="component" value="Unassembled WGS sequence"/>
</dbReference>
<protein>
    <submittedName>
        <fullName evidence="2">Uncharacterized protein</fullName>
    </submittedName>
</protein>
<gene>
    <name evidence="2" type="ORF">FA10DRAFT_269250</name>
</gene>
<feature type="signal peptide" evidence="1">
    <location>
        <begin position="1"/>
        <end position="18"/>
    </location>
</feature>